<name>H5TYG2_9ACTN</name>
<dbReference type="InterPro" id="IPR036689">
    <property type="entry name" value="ESAT-6-like_sf"/>
</dbReference>
<reference evidence="2 3" key="1">
    <citation type="submission" date="2012-02" db="EMBL/GenBank/DDBJ databases">
        <title>Whole genome shotgun sequence of Gordonia sputi NBRC 100414.</title>
        <authorList>
            <person name="Yoshida I."/>
            <person name="Hosoyama A."/>
            <person name="Tsuchikane K."/>
            <person name="Katsumata H."/>
            <person name="Yamazaki S."/>
            <person name="Fujita N."/>
        </authorList>
    </citation>
    <scope>NUCLEOTIDE SEQUENCE [LARGE SCALE GENOMIC DNA]</scope>
    <source>
        <strain evidence="2 3">NBRC 100414</strain>
    </source>
</reference>
<keyword evidence="1" id="KW-0175">Coiled coil</keyword>
<evidence type="ECO:0000313" key="2">
    <source>
        <dbReference type="EMBL" id="GAB38520.1"/>
    </source>
</evidence>
<feature type="coiled-coil region" evidence="1">
    <location>
        <begin position="12"/>
        <end position="39"/>
    </location>
</feature>
<proteinExistence type="predicted"/>
<evidence type="ECO:0000256" key="1">
    <source>
        <dbReference type="SAM" id="Coils"/>
    </source>
</evidence>
<dbReference type="AlphaFoldDB" id="H5TYG2"/>
<evidence type="ECO:0000313" key="3">
    <source>
        <dbReference type="Proteomes" id="UP000005845"/>
    </source>
</evidence>
<dbReference type="Gene3D" id="1.10.287.1060">
    <property type="entry name" value="ESAT-6-like"/>
    <property type="match status" value="1"/>
</dbReference>
<dbReference type="RefSeq" id="WP_005204383.1">
    <property type="nucleotide sequence ID" value="NZ_BAFC01000045.1"/>
</dbReference>
<sequence length="98" mass="11247">MTRIHRIDLDQFDRVVRLMASFEEALEDAEIELAKITTDLPKSWEGTTADAFFDESADWTAAAKESRDELKRLRAVGEMIITNYHRAFRANAQMLNGL</sequence>
<dbReference type="SUPFAM" id="SSF140453">
    <property type="entry name" value="EsxAB dimer-like"/>
    <property type="match status" value="1"/>
</dbReference>
<organism evidence="2 3">
    <name type="scientific">Gordonia sputi NBRC 100414</name>
    <dbReference type="NCBI Taxonomy" id="1089453"/>
    <lineage>
        <taxon>Bacteria</taxon>
        <taxon>Bacillati</taxon>
        <taxon>Actinomycetota</taxon>
        <taxon>Actinomycetes</taxon>
        <taxon>Mycobacteriales</taxon>
        <taxon>Gordoniaceae</taxon>
        <taxon>Gordonia</taxon>
    </lineage>
</organism>
<protein>
    <recommendedName>
        <fullName evidence="4">ESAT-6-like protein</fullName>
    </recommendedName>
</protein>
<evidence type="ECO:0008006" key="4">
    <source>
        <dbReference type="Google" id="ProtNLM"/>
    </source>
</evidence>
<gene>
    <name evidence="2" type="ORF">GOSPT_045_01590</name>
</gene>
<keyword evidence="3" id="KW-1185">Reference proteome</keyword>
<dbReference type="InterPro" id="IPR010310">
    <property type="entry name" value="T7SS_ESAT-6-like"/>
</dbReference>
<accession>H5TYG2</accession>
<comment type="caution">
    <text evidence="2">The sequence shown here is derived from an EMBL/GenBank/DDBJ whole genome shotgun (WGS) entry which is preliminary data.</text>
</comment>
<dbReference type="EMBL" id="BAFC01000045">
    <property type="protein sequence ID" value="GAB38520.1"/>
    <property type="molecule type" value="Genomic_DNA"/>
</dbReference>
<dbReference type="Pfam" id="PF06013">
    <property type="entry name" value="WXG100"/>
    <property type="match status" value="1"/>
</dbReference>
<dbReference type="Proteomes" id="UP000005845">
    <property type="component" value="Unassembled WGS sequence"/>
</dbReference>